<feature type="domain" description="HTH merR-type" evidence="3">
    <location>
        <begin position="2"/>
        <end position="71"/>
    </location>
</feature>
<reference evidence="4" key="1">
    <citation type="submission" date="2023-02" db="EMBL/GenBank/DDBJ databases">
        <title>Nocardiopsis ansamitocini NBRC 112285.</title>
        <authorList>
            <person name="Ichikawa N."/>
            <person name="Sato H."/>
            <person name="Tonouchi N."/>
        </authorList>
    </citation>
    <scope>NUCLEOTIDE SEQUENCE</scope>
    <source>
        <strain evidence="4">NBRC 112285</strain>
    </source>
</reference>
<dbReference type="PANTHER" id="PTHR30204">
    <property type="entry name" value="REDOX-CYCLING DRUG-SENSING TRANSCRIPTIONAL ACTIVATOR SOXR"/>
    <property type="match status" value="1"/>
</dbReference>
<evidence type="ECO:0000313" key="5">
    <source>
        <dbReference type="Proteomes" id="UP001165092"/>
    </source>
</evidence>
<feature type="compositionally biased region" description="Low complexity" evidence="2">
    <location>
        <begin position="218"/>
        <end position="239"/>
    </location>
</feature>
<dbReference type="InterPro" id="IPR000551">
    <property type="entry name" value="MerR-type_HTH_dom"/>
</dbReference>
<proteinExistence type="predicted"/>
<accession>A0A9W6P674</accession>
<dbReference type="PANTHER" id="PTHR30204:SF93">
    <property type="entry name" value="HTH MERR-TYPE DOMAIN-CONTAINING PROTEIN"/>
    <property type="match status" value="1"/>
</dbReference>
<dbReference type="GO" id="GO:0003677">
    <property type="term" value="F:DNA binding"/>
    <property type="evidence" value="ECO:0007669"/>
    <property type="project" value="UniProtKB-KW"/>
</dbReference>
<gene>
    <name evidence="4" type="ORF">Nans01_25300</name>
</gene>
<feature type="region of interest" description="Disordered" evidence="2">
    <location>
        <begin position="198"/>
        <end position="299"/>
    </location>
</feature>
<keyword evidence="5" id="KW-1185">Reference proteome</keyword>
<dbReference type="Gene3D" id="1.10.1660.10">
    <property type="match status" value="1"/>
</dbReference>
<evidence type="ECO:0000313" key="4">
    <source>
        <dbReference type="EMBL" id="GLU48179.1"/>
    </source>
</evidence>
<organism evidence="4 5">
    <name type="scientific">Nocardiopsis ansamitocini</name>
    <dbReference type="NCBI Taxonomy" id="1670832"/>
    <lineage>
        <taxon>Bacteria</taxon>
        <taxon>Bacillati</taxon>
        <taxon>Actinomycetota</taxon>
        <taxon>Actinomycetes</taxon>
        <taxon>Streptosporangiales</taxon>
        <taxon>Nocardiopsidaceae</taxon>
        <taxon>Nocardiopsis</taxon>
    </lineage>
</organism>
<evidence type="ECO:0000256" key="2">
    <source>
        <dbReference type="SAM" id="MobiDB-lite"/>
    </source>
</evidence>
<dbReference type="Pfam" id="PF13411">
    <property type="entry name" value="MerR_1"/>
    <property type="match status" value="1"/>
</dbReference>
<dbReference type="SUPFAM" id="SSF46955">
    <property type="entry name" value="Putative DNA-binding domain"/>
    <property type="match status" value="1"/>
</dbReference>
<dbReference type="RefSeq" id="WP_285759613.1">
    <property type="nucleotide sequence ID" value="NZ_BSQG01000004.1"/>
</dbReference>
<dbReference type="InterPro" id="IPR009061">
    <property type="entry name" value="DNA-bd_dom_put_sf"/>
</dbReference>
<dbReference type="AlphaFoldDB" id="A0A9W6P674"/>
<dbReference type="PROSITE" id="PS50937">
    <property type="entry name" value="HTH_MERR_2"/>
    <property type="match status" value="1"/>
</dbReference>
<comment type="caution">
    <text evidence="4">The sequence shown here is derived from an EMBL/GenBank/DDBJ whole genome shotgun (WGS) entry which is preliminary data.</text>
</comment>
<name>A0A9W6P674_9ACTN</name>
<protein>
    <recommendedName>
        <fullName evidence="3">HTH merR-type domain-containing protein</fullName>
    </recommendedName>
</protein>
<dbReference type="CDD" id="cd00592">
    <property type="entry name" value="HTH_MerR-like"/>
    <property type="match status" value="1"/>
</dbReference>
<keyword evidence="1" id="KW-0238">DNA-binding</keyword>
<dbReference type="SMART" id="SM00422">
    <property type="entry name" value="HTH_MERR"/>
    <property type="match status" value="1"/>
</dbReference>
<dbReference type="Proteomes" id="UP001165092">
    <property type="component" value="Unassembled WGS sequence"/>
</dbReference>
<dbReference type="InterPro" id="IPR047057">
    <property type="entry name" value="MerR_fam"/>
</dbReference>
<evidence type="ECO:0000259" key="3">
    <source>
        <dbReference type="PROSITE" id="PS50937"/>
    </source>
</evidence>
<evidence type="ECO:0000256" key="1">
    <source>
        <dbReference type="ARBA" id="ARBA00023125"/>
    </source>
</evidence>
<dbReference type="EMBL" id="BSQG01000004">
    <property type="protein sequence ID" value="GLU48179.1"/>
    <property type="molecule type" value="Genomic_DNA"/>
</dbReference>
<dbReference type="GO" id="GO:0003700">
    <property type="term" value="F:DNA-binding transcription factor activity"/>
    <property type="evidence" value="ECO:0007669"/>
    <property type="project" value="InterPro"/>
</dbReference>
<sequence>MAWSTREIAELAGTSLRAVRHYHEVGLLAEPERRANGYKQYGVAHLVRVLRIKRLTDLGFSLAQIADMGDADDHPEEALRTLDAELATTIERLQRVRLELGVILRQSAPTDLPTDFAQAAAEAELSDADRSIIVVLTRILGPQGMQAYADLLKELPEDPTASEFDDLPADADEPTRQDVAERMVPYLRELRTGHPHLAEIKAEAPGEHGSSSRRSARPSRTSTTPPRSTSSAAYSRSSTNRPAPTGPDIRPDRIRAGPPVRMRSGPGERPYPARPPRPGVSGSVGWSPHVAFSALSPTG</sequence>